<evidence type="ECO:0000259" key="3">
    <source>
        <dbReference type="Pfam" id="PF13930"/>
    </source>
</evidence>
<feature type="coiled-coil region" evidence="1">
    <location>
        <begin position="7"/>
        <end position="125"/>
    </location>
</feature>
<reference evidence="4 5" key="1">
    <citation type="submission" date="2018-08" db="EMBL/GenBank/DDBJ databases">
        <title>A genome reference for cultivated species of the human gut microbiota.</title>
        <authorList>
            <person name="Zou Y."/>
            <person name="Xue W."/>
            <person name="Luo G."/>
        </authorList>
    </citation>
    <scope>NUCLEOTIDE SEQUENCE [LARGE SCALE GENOMIC DNA]</scope>
    <source>
        <strain evidence="4 5">AM37-13AC</strain>
    </source>
</reference>
<evidence type="ECO:0000313" key="5">
    <source>
        <dbReference type="Proteomes" id="UP000260733"/>
    </source>
</evidence>
<accession>A0A3E2W6L2</accession>
<dbReference type="AlphaFoldDB" id="A0A3E2W6L2"/>
<dbReference type="RefSeq" id="WP_117553945.1">
    <property type="nucleotide sequence ID" value="NZ_QVFB01000007.1"/>
</dbReference>
<feature type="compositionally biased region" description="Polar residues" evidence="2">
    <location>
        <begin position="378"/>
        <end position="387"/>
    </location>
</feature>
<evidence type="ECO:0000313" key="4">
    <source>
        <dbReference type="EMBL" id="RGC19793.1"/>
    </source>
</evidence>
<evidence type="ECO:0000256" key="1">
    <source>
        <dbReference type="SAM" id="Coils"/>
    </source>
</evidence>
<organism evidence="4 5">
    <name type="scientific">Faecalibacterium prausnitzii</name>
    <dbReference type="NCBI Taxonomy" id="853"/>
    <lineage>
        <taxon>Bacteria</taxon>
        <taxon>Bacillati</taxon>
        <taxon>Bacillota</taxon>
        <taxon>Clostridia</taxon>
        <taxon>Eubacteriales</taxon>
        <taxon>Oscillospiraceae</taxon>
        <taxon>Faecalibacterium</taxon>
    </lineage>
</organism>
<feature type="region of interest" description="Disordered" evidence="2">
    <location>
        <begin position="216"/>
        <end position="287"/>
    </location>
</feature>
<dbReference type="InterPro" id="IPR044927">
    <property type="entry name" value="Endonuclea_NS_2"/>
</dbReference>
<name>A0A3E2W6L2_9FIRM</name>
<dbReference type="Gene3D" id="1.10.287.1490">
    <property type="match status" value="1"/>
</dbReference>
<feature type="region of interest" description="Disordered" evidence="2">
    <location>
        <begin position="378"/>
        <end position="406"/>
    </location>
</feature>
<evidence type="ECO:0000256" key="2">
    <source>
        <dbReference type="SAM" id="MobiDB-lite"/>
    </source>
</evidence>
<feature type="compositionally biased region" description="Polar residues" evidence="2">
    <location>
        <begin position="395"/>
        <end position="406"/>
    </location>
</feature>
<gene>
    <name evidence="4" type="ORF">DW855_05530</name>
</gene>
<dbReference type="Proteomes" id="UP000260733">
    <property type="component" value="Unassembled WGS sequence"/>
</dbReference>
<feature type="compositionally biased region" description="Polar residues" evidence="2">
    <location>
        <begin position="259"/>
        <end position="269"/>
    </location>
</feature>
<keyword evidence="1" id="KW-0175">Coiled coil</keyword>
<sequence length="727" mass="79175">MSQPKTIQQLQGEVVSAEGNVRQTGENLVAAKRDAERLSQQAAATERQIASLEAQNDALYGQLDSLYSQLDSLDDEEDEDGSEAAAIESEIASCQAEISANQEQIDSLEEESAALQKQMGKIAQKISQCTQILRGYRQSLQQTDQMFAGHIEERSKAQSGMEQISRLKYGSSARQPAGQLAQDVQTCEQECQKIAQLQDEISRYLDDNVKIQGAAAQRGSISGGSGAGRGGAGRTTTGSGQAPGMVPSPVGTPDVGPSSIETAKTTSADFTPPPVVSMAPPGGKSQADVSDIRQMAQENRGKWADEAGFLCNGAANAGKRTIRGAATLEGVHTIDDEATMEAYRAGQNEAGKKWFDSVKASGIGWRVHLRPSGTRYYMTSDSSSVQDPTKRASGNFLSKEQPGNTAQERVENLQLGTTNDGGRVETVESTRAKVVYESRVAPQKEWAEQCGYKARVGGKQTFTPTYDTKGALHAGIYRVVAPGEGAAASNVRRAPVLGNTQRVTLVMRRTDQKNRPQTTVEANGYTFTTDEVTGTTIVRGELQNKKASRDGMPKNVGGSLKEAGDHRGHTVAARFDGPTIKPNISSQHRDLNLGSYKRMENAEASLQKDGARLQTERIAYSSRKAADGSVRPEAYMVNDTITYKNGETRTVHLSFANLSNKEQDEMQRIVDEMYPPEWQHDELRGQLTQQEYNDLMREADEYVLDIKDEFTQSGILRPKAKRSKRSR</sequence>
<dbReference type="Pfam" id="PF13930">
    <property type="entry name" value="Endonuclea_NS_2"/>
    <property type="match status" value="1"/>
</dbReference>
<feature type="compositionally biased region" description="Gly residues" evidence="2">
    <location>
        <begin position="221"/>
        <end position="233"/>
    </location>
</feature>
<protein>
    <recommendedName>
        <fullName evidence="3">Type VII secretion system protein EssD-like domain-containing protein</fullName>
    </recommendedName>
</protein>
<feature type="domain" description="Type VII secretion system protein EssD-like" evidence="3">
    <location>
        <begin position="518"/>
        <end position="606"/>
    </location>
</feature>
<dbReference type="EMBL" id="QVFB01000007">
    <property type="protein sequence ID" value="RGC19793.1"/>
    <property type="molecule type" value="Genomic_DNA"/>
</dbReference>
<proteinExistence type="predicted"/>
<comment type="caution">
    <text evidence="4">The sequence shown here is derived from an EMBL/GenBank/DDBJ whole genome shotgun (WGS) entry which is preliminary data.</text>
</comment>